<reference evidence="1 2" key="1">
    <citation type="submission" date="2016-09" db="EMBL/GenBank/DDBJ databases">
        <title>Complete genome sequence of microbes from the polar regions.</title>
        <authorList>
            <person name="Liao L."/>
            <person name="Chen B."/>
        </authorList>
    </citation>
    <scope>NUCLEOTIDE SEQUENCE [LARGE SCALE GENOMIC DNA]</scope>
    <source>
        <strain evidence="1 2">ZS314</strain>
    </source>
</reference>
<evidence type="ECO:0000313" key="2">
    <source>
        <dbReference type="Proteomes" id="UP000464507"/>
    </source>
</evidence>
<keyword evidence="2" id="KW-1185">Reference proteome</keyword>
<accession>A0A7L5APQ6</accession>
<proteinExistence type="predicted"/>
<dbReference type="Proteomes" id="UP000464507">
    <property type="component" value="Chromosome"/>
</dbReference>
<sequence>MGRGLFKTQCVKIDGPRNAAETELATLTWANWFKANRLPSSIRYPTPTERENKYYCEKNSQRQLALGELALD</sequence>
<evidence type="ECO:0008006" key="3">
    <source>
        <dbReference type="Google" id="ProtNLM"/>
    </source>
</evidence>
<organism evidence="1 2">
    <name type="scientific">Marisediminicola antarctica</name>
    <dbReference type="NCBI Taxonomy" id="674079"/>
    <lineage>
        <taxon>Bacteria</taxon>
        <taxon>Bacillati</taxon>
        <taxon>Actinomycetota</taxon>
        <taxon>Actinomycetes</taxon>
        <taxon>Micrococcales</taxon>
        <taxon>Microbacteriaceae</taxon>
        <taxon>Marisediminicola</taxon>
    </lineage>
</organism>
<name>A0A7L5APQ6_9MICO</name>
<evidence type="ECO:0000313" key="1">
    <source>
        <dbReference type="EMBL" id="QHO70329.1"/>
    </source>
</evidence>
<dbReference type="KEGG" id="mant:BHD05_12405"/>
<dbReference type="EMBL" id="CP017146">
    <property type="protein sequence ID" value="QHO70329.1"/>
    <property type="molecule type" value="Genomic_DNA"/>
</dbReference>
<dbReference type="AlphaFoldDB" id="A0A7L5APQ6"/>
<protein>
    <recommendedName>
        <fullName evidence="3">Transposase</fullName>
    </recommendedName>
</protein>
<gene>
    <name evidence="1" type="ORF">BHD05_12405</name>
</gene>